<reference evidence="3 4" key="1">
    <citation type="journal article" date="2019" name="Appl. Microbiol. Biotechnol.">
        <title>Genome sequence of Isaria javanica and comparative genome analysis insights into family S53 peptidase evolution in fungal entomopathogens.</title>
        <authorList>
            <person name="Lin R."/>
            <person name="Zhang X."/>
            <person name="Xin B."/>
            <person name="Zou M."/>
            <person name="Gao Y."/>
            <person name="Qin F."/>
            <person name="Hu Q."/>
            <person name="Xie B."/>
            <person name="Cheng X."/>
        </authorList>
    </citation>
    <scope>NUCLEOTIDE SEQUENCE [LARGE SCALE GENOMIC DNA]</scope>
    <source>
        <strain evidence="3 4">IJ1G</strain>
    </source>
</reference>
<dbReference type="CDD" id="cd03784">
    <property type="entry name" value="GT1_Gtf-like"/>
    <property type="match status" value="1"/>
</dbReference>
<proteinExistence type="predicted"/>
<dbReference type="STRING" id="43265.A0A545W261"/>
<name>A0A545W261_9HYPO</name>
<organism evidence="3 4">
    <name type="scientific">Cordyceps javanica</name>
    <dbReference type="NCBI Taxonomy" id="43265"/>
    <lineage>
        <taxon>Eukaryota</taxon>
        <taxon>Fungi</taxon>
        <taxon>Dikarya</taxon>
        <taxon>Ascomycota</taxon>
        <taxon>Pezizomycotina</taxon>
        <taxon>Sordariomycetes</taxon>
        <taxon>Hypocreomycetidae</taxon>
        <taxon>Hypocreales</taxon>
        <taxon>Cordycipitaceae</taxon>
        <taxon>Cordyceps</taxon>
    </lineage>
</organism>
<dbReference type="InterPro" id="IPR050271">
    <property type="entry name" value="UDP-glycosyltransferase"/>
</dbReference>
<dbReference type="EMBL" id="SPUK01000006">
    <property type="protein sequence ID" value="TQV96692.1"/>
    <property type="molecule type" value="Genomic_DNA"/>
</dbReference>
<evidence type="ECO:0000313" key="4">
    <source>
        <dbReference type="Proteomes" id="UP000315783"/>
    </source>
</evidence>
<dbReference type="AlphaFoldDB" id="A0A545W261"/>
<keyword evidence="1" id="KW-0328">Glycosyltransferase</keyword>
<dbReference type="PANTHER" id="PTHR48043">
    <property type="entry name" value="EG:EG0003.4 PROTEIN-RELATED"/>
    <property type="match status" value="1"/>
</dbReference>
<dbReference type="Pfam" id="PF00201">
    <property type="entry name" value="UDPGT"/>
    <property type="match status" value="1"/>
</dbReference>
<comment type="caution">
    <text evidence="3">The sequence shown here is derived from an EMBL/GenBank/DDBJ whole genome shotgun (WGS) entry which is preliminary data.</text>
</comment>
<evidence type="ECO:0000313" key="3">
    <source>
        <dbReference type="EMBL" id="TQV96692.1"/>
    </source>
</evidence>
<evidence type="ECO:0000256" key="2">
    <source>
        <dbReference type="ARBA" id="ARBA00022679"/>
    </source>
</evidence>
<dbReference type="InterPro" id="IPR002213">
    <property type="entry name" value="UDP_glucos_trans"/>
</dbReference>
<evidence type="ECO:0000256" key="1">
    <source>
        <dbReference type="ARBA" id="ARBA00022676"/>
    </source>
</evidence>
<keyword evidence="2 3" id="KW-0808">Transferase</keyword>
<dbReference type="PANTHER" id="PTHR48043:SF145">
    <property type="entry name" value="FI06409P-RELATED"/>
    <property type="match status" value="1"/>
</dbReference>
<protein>
    <submittedName>
        <fullName evidence="3">UDP-glucoronosyl and UDP-glucosyl transferase</fullName>
    </submittedName>
</protein>
<gene>
    <name evidence="3" type="ORF">IF1G_05275</name>
</gene>
<dbReference type="SUPFAM" id="SSF53756">
    <property type="entry name" value="UDP-Glycosyltransferase/glycogen phosphorylase"/>
    <property type="match status" value="1"/>
</dbReference>
<dbReference type="OrthoDB" id="5835829at2759"/>
<keyword evidence="4" id="KW-1185">Reference proteome</keyword>
<dbReference type="Proteomes" id="UP000315783">
    <property type="component" value="Unassembled WGS sequence"/>
</dbReference>
<accession>A0A545W261</accession>
<sequence length="556" mass="61987">MDDSQMHPSRKILLVVTTGGFTHAAPVLEIGRALSERGHIIEFATLEGQEGWITEYAFVTKLHTLGPGPTSKQLDAHYRRMQEWDISKGIGKAMDSKYLWDSFWPQTYHGLKKLMDSPATRPAMMIADFFVEAANDIHFEYNLPIAVVSPNMPSFQLPCSYIPGKPGFQLPGTMTSEDTSMWLRIMNEIFFLPDLPVIIQAGKAGKKLRRDNGVFYPPHKPQKPDYLIFVNSFFGLEIPRDLPPTCAPVGPLLSPTFPPLDDQCGNFLGSHKSVLYIALGTHIILPHEHASAILTGVLRLMKAKLIDGVIWAMGKTCRADLNLDALFSVETSRGAKTESISMGQLLESKHPDFIFPLFAPQRAVLDHHSTKLYFTHGGGSSANEGLYHGKPMLSMGIFSDQIANTTRLVAGGVAESLSKLGFTSDELFLKAKRILADDCESYQRNVLRLKRIAHVAARRKNHAADLIEELMYDNELRFSKDGKQLRPMHLQTADMRMPAYKAKNWDLYAVGALSSAAIMYSTWLAARSAWVYRDILARQAQALSAGGWEVLKKLRG</sequence>
<dbReference type="Gene3D" id="3.40.50.2000">
    <property type="entry name" value="Glycogen Phosphorylase B"/>
    <property type="match status" value="2"/>
</dbReference>
<dbReference type="GO" id="GO:0008194">
    <property type="term" value="F:UDP-glycosyltransferase activity"/>
    <property type="evidence" value="ECO:0007669"/>
    <property type="project" value="InterPro"/>
</dbReference>